<dbReference type="EMBL" id="FXTB01000009">
    <property type="protein sequence ID" value="SMO82945.1"/>
    <property type="molecule type" value="Genomic_DNA"/>
</dbReference>
<evidence type="ECO:0000313" key="2">
    <source>
        <dbReference type="EMBL" id="SMO82945.1"/>
    </source>
</evidence>
<feature type="transmembrane region" description="Helical" evidence="1">
    <location>
        <begin position="226"/>
        <end position="245"/>
    </location>
</feature>
<feature type="transmembrane region" description="Helical" evidence="1">
    <location>
        <begin position="171"/>
        <end position="188"/>
    </location>
</feature>
<protein>
    <submittedName>
        <fullName evidence="2">Membrane protein YfhO</fullName>
    </submittedName>
</protein>
<feature type="transmembrane region" description="Helical" evidence="1">
    <location>
        <begin position="362"/>
        <end position="381"/>
    </location>
</feature>
<feature type="transmembrane region" description="Helical" evidence="1">
    <location>
        <begin position="9"/>
        <end position="26"/>
    </location>
</feature>
<feature type="transmembrane region" description="Helical" evidence="1">
    <location>
        <begin position="124"/>
        <end position="144"/>
    </location>
</feature>
<evidence type="ECO:0000313" key="3">
    <source>
        <dbReference type="Proteomes" id="UP000319040"/>
    </source>
</evidence>
<name>A0A521EGA3_SACCC</name>
<keyword evidence="1" id="KW-0472">Membrane</keyword>
<feature type="transmembrane region" description="Helical" evidence="1">
    <location>
        <begin position="535"/>
        <end position="551"/>
    </location>
</feature>
<dbReference type="Pfam" id="PF09586">
    <property type="entry name" value="YfhO"/>
    <property type="match status" value="1"/>
</dbReference>
<dbReference type="OrthoDB" id="9772884at2"/>
<feature type="transmembrane region" description="Helical" evidence="1">
    <location>
        <begin position="194"/>
        <end position="214"/>
    </location>
</feature>
<dbReference type="RefSeq" id="WP_142534218.1">
    <property type="nucleotide sequence ID" value="NZ_FXTB01000009.1"/>
</dbReference>
<dbReference type="InterPro" id="IPR018580">
    <property type="entry name" value="Uncharacterised_YfhO"/>
</dbReference>
<feature type="transmembrane region" description="Helical" evidence="1">
    <location>
        <begin position="150"/>
        <end position="166"/>
    </location>
</feature>
<reference evidence="2 3" key="1">
    <citation type="submission" date="2017-05" db="EMBL/GenBank/DDBJ databases">
        <authorList>
            <person name="Varghese N."/>
            <person name="Submissions S."/>
        </authorList>
    </citation>
    <scope>NUCLEOTIDE SEQUENCE [LARGE SCALE GENOMIC DNA]</scope>
    <source>
        <strain evidence="2 3">DSM 27040</strain>
    </source>
</reference>
<feature type="transmembrane region" description="Helical" evidence="1">
    <location>
        <begin position="509"/>
        <end position="528"/>
    </location>
</feature>
<accession>A0A521EGA3</accession>
<gene>
    <name evidence="2" type="ORF">SAMN06265379_10912</name>
</gene>
<dbReference type="Proteomes" id="UP000319040">
    <property type="component" value="Unassembled WGS sequence"/>
</dbReference>
<feature type="transmembrane region" description="Helical" evidence="1">
    <location>
        <begin position="434"/>
        <end position="460"/>
    </location>
</feature>
<evidence type="ECO:0000256" key="1">
    <source>
        <dbReference type="SAM" id="Phobius"/>
    </source>
</evidence>
<proteinExistence type="predicted"/>
<keyword evidence="1" id="KW-0812">Transmembrane</keyword>
<feature type="transmembrane region" description="Helical" evidence="1">
    <location>
        <begin position="96"/>
        <end position="117"/>
    </location>
</feature>
<dbReference type="PANTHER" id="PTHR38454">
    <property type="entry name" value="INTEGRAL MEMBRANE PROTEIN-RELATED"/>
    <property type="match status" value="1"/>
</dbReference>
<dbReference type="AlphaFoldDB" id="A0A521EGA3"/>
<feature type="transmembrane region" description="Helical" evidence="1">
    <location>
        <begin position="401"/>
        <end position="422"/>
    </location>
</feature>
<keyword evidence="3" id="KW-1185">Reference proteome</keyword>
<organism evidence="2 3">
    <name type="scientific">Saccharicrinis carchari</name>
    <dbReference type="NCBI Taxonomy" id="1168039"/>
    <lineage>
        <taxon>Bacteria</taxon>
        <taxon>Pseudomonadati</taxon>
        <taxon>Bacteroidota</taxon>
        <taxon>Bacteroidia</taxon>
        <taxon>Marinilabiliales</taxon>
        <taxon>Marinilabiliaceae</taxon>
        <taxon>Saccharicrinis</taxon>
    </lineage>
</organism>
<dbReference type="PANTHER" id="PTHR38454:SF1">
    <property type="entry name" value="INTEGRAL MEMBRANE PROTEIN"/>
    <property type="match status" value="1"/>
</dbReference>
<keyword evidence="1" id="KW-1133">Transmembrane helix</keyword>
<sequence length="836" mass="94141">MIDKIKSSLPYIGTVLLFVVLSFAYFSPVLKNKTLLQMDNSHAIGMAQELESFEKETGETSQWTNSAFSGMPAYQIKGDSSKNIFSYINRVMRLALPYHTVAILFLYLLGFYIFLLSLKMDWRFALIGALAFGFGSYNLIIIVAGHITKAYTIALMAPVIGGILYTYNRNVWMGGIFTTVAVGLQIAYNHVQVTYYLALLILVLITSRFVYAILHKTIQHFIKASLVLLGAALLAVLPNITNLWTTYEYGKYSIRGKSELSNYEGAAEHSGLDKDYALAWSLEPQGSWTLLIPNAVGGASEAIANNPSALAEVEDRFKETVGGQSQYWGGRPFTSGPVYAGAVVCFLFMLGMFFYGGPDKWWLVAGTVLSLLLSWGKHFMPFTDFMFYNFPLYNKFRTVEMAMLIASFTIPTLGLLGLREVYKKPQLIREASWKFFAAFGLTGGISLLFYLFPAVFFNFISDMELSSILQQKQQAMQENAAQAGQISSYFDGIVYNLKVARATLFKMDAFRSFAFILIASASVWFFATNKLSGKYLIWGLGLLILVDHWGVDKRYLNNEHFESKRNVGREFALSESDKAINSLKQDGDRVFTIYRDPFKEVSTSYHHESIGGYHGAKLRRYQDLIDKYLMNDLQILIGTLQSQSSEQELQNSLANMSVLNMLNARFVVYSPKAAPIINHSAFGDAWFVKGIYPVDAPDGAIDALSYVPLKDKAVVNISEFDQLKDYKLDDVSGSLELKSYKPNQLLYDYSIEQEQLAVFSQIYYPKGWNAYVDGEKVAIYRTNYILRAVMLPQGEHTLEFRFEPSSYRVGQLISLISSLLILALIGWAALKLLKKK</sequence>
<feature type="transmembrane region" description="Helical" evidence="1">
    <location>
        <begin position="338"/>
        <end position="355"/>
    </location>
</feature>
<feature type="transmembrane region" description="Helical" evidence="1">
    <location>
        <begin position="809"/>
        <end position="830"/>
    </location>
</feature>